<keyword evidence="1" id="KW-0560">Oxidoreductase</keyword>
<evidence type="ECO:0000313" key="4">
    <source>
        <dbReference type="EnsemblProtists" id="EOD15886"/>
    </source>
</evidence>
<accession>A0A0D3IXA1</accession>
<dbReference type="KEGG" id="ehx:EMIHUDRAFT_119187"/>
<dbReference type="GO" id="GO:0046872">
    <property type="term" value="F:metal ion binding"/>
    <property type="evidence" value="ECO:0007669"/>
    <property type="project" value="UniProtKB-KW"/>
</dbReference>
<organism evidence="4 5">
    <name type="scientific">Emiliania huxleyi (strain CCMP1516)</name>
    <dbReference type="NCBI Taxonomy" id="280463"/>
    <lineage>
        <taxon>Eukaryota</taxon>
        <taxon>Haptista</taxon>
        <taxon>Haptophyta</taxon>
        <taxon>Prymnesiophyceae</taxon>
        <taxon>Isochrysidales</taxon>
        <taxon>Noelaerhabdaceae</taxon>
        <taxon>Emiliania</taxon>
    </lineage>
</organism>
<sequence>MPPTRPRRVGRAHDASYVLFEGLLGERQLRNARAFAASDAVQAQLSEGILFDEKTAANGYASEEEENEAQNEGGTSAAPPAKKQKRNVAERRSRIAWLEREAAEGEASPVIPPWLHAQLRSAARTAHRLLGDKLCPIGVDALGRWTPRYEPVQYTEYGPGERLSRGVGSHYASWHTDSELDSDDVEDTRGVTVVVLLSDGAAFGGGKFQTRARGGAPQDRAPQTIELKAGDAIGFPAARLEHRVTKVTRGLRQSLVFWANRPA</sequence>
<reference evidence="5" key="1">
    <citation type="journal article" date="2013" name="Nature">
        <title>Pan genome of the phytoplankton Emiliania underpins its global distribution.</title>
        <authorList>
            <person name="Read B.A."/>
            <person name="Kegel J."/>
            <person name="Klute M.J."/>
            <person name="Kuo A."/>
            <person name="Lefebvre S.C."/>
            <person name="Maumus F."/>
            <person name="Mayer C."/>
            <person name="Miller J."/>
            <person name="Monier A."/>
            <person name="Salamov A."/>
            <person name="Young J."/>
            <person name="Aguilar M."/>
            <person name="Claverie J.M."/>
            <person name="Frickenhaus S."/>
            <person name="Gonzalez K."/>
            <person name="Herman E.K."/>
            <person name="Lin Y.C."/>
            <person name="Napier J."/>
            <person name="Ogata H."/>
            <person name="Sarno A.F."/>
            <person name="Shmutz J."/>
            <person name="Schroeder D."/>
            <person name="de Vargas C."/>
            <person name="Verret F."/>
            <person name="von Dassow P."/>
            <person name="Valentin K."/>
            <person name="Van de Peer Y."/>
            <person name="Wheeler G."/>
            <person name="Dacks J.B."/>
            <person name="Delwiche C.F."/>
            <person name="Dyhrman S.T."/>
            <person name="Glockner G."/>
            <person name="John U."/>
            <person name="Richards T."/>
            <person name="Worden A.Z."/>
            <person name="Zhang X."/>
            <person name="Grigoriev I.V."/>
            <person name="Allen A.E."/>
            <person name="Bidle K."/>
            <person name="Borodovsky M."/>
            <person name="Bowler C."/>
            <person name="Brownlee C."/>
            <person name="Cock J.M."/>
            <person name="Elias M."/>
            <person name="Gladyshev V.N."/>
            <person name="Groth M."/>
            <person name="Guda C."/>
            <person name="Hadaegh A."/>
            <person name="Iglesias-Rodriguez M.D."/>
            <person name="Jenkins J."/>
            <person name="Jones B.M."/>
            <person name="Lawson T."/>
            <person name="Leese F."/>
            <person name="Lindquist E."/>
            <person name="Lobanov A."/>
            <person name="Lomsadze A."/>
            <person name="Malik S.B."/>
            <person name="Marsh M.E."/>
            <person name="Mackinder L."/>
            <person name="Mock T."/>
            <person name="Mueller-Roeber B."/>
            <person name="Pagarete A."/>
            <person name="Parker M."/>
            <person name="Probert I."/>
            <person name="Quesneville H."/>
            <person name="Raines C."/>
            <person name="Rensing S.A."/>
            <person name="Riano-Pachon D.M."/>
            <person name="Richier S."/>
            <person name="Rokitta S."/>
            <person name="Shiraiwa Y."/>
            <person name="Soanes D.M."/>
            <person name="van der Giezen M."/>
            <person name="Wahlund T.M."/>
            <person name="Williams B."/>
            <person name="Wilson W."/>
            <person name="Wolfe G."/>
            <person name="Wurch L.L."/>
        </authorList>
    </citation>
    <scope>NUCLEOTIDE SEQUENCE</scope>
</reference>
<dbReference type="RefSeq" id="XP_005768315.1">
    <property type="nucleotide sequence ID" value="XM_005768258.1"/>
</dbReference>
<dbReference type="GeneID" id="17262044"/>
<protein>
    <recommendedName>
        <fullName evidence="3">Fe2OG dioxygenase domain-containing protein</fullName>
    </recommendedName>
</protein>
<dbReference type="Proteomes" id="UP000013827">
    <property type="component" value="Unassembled WGS sequence"/>
</dbReference>
<dbReference type="Pfam" id="PF13640">
    <property type="entry name" value="2OG-FeII_Oxy_3"/>
    <property type="match status" value="1"/>
</dbReference>
<dbReference type="InterPro" id="IPR044862">
    <property type="entry name" value="Pro_4_hyd_alph_FE2OG_OXY"/>
</dbReference>
<evidence type="ECO:0000256" key="2">
    <source>
        <dbReference type="SAM" id="MobiDB-lite"/>
    </source>
</evidence>
<reference evidence="4" key="2">
    <citation type="submission" date="2024-10" db="UniProtKB">
        <authorList>
            <consortium name="EnsemblProtists"/>
        </authorList>
    </citation>
    <scope>IDENTIFICATION</scope>
</reference>
<dbReference type="HOGENOM" id="CLU_1059352_0_0_1"/>
<evidence type="ECO:0000313" key="5">
    <source>
        <dbReference type="Proteomes" id="UP000013827"/>
    </source>
</evidence>
<dbReference type="EnsemblProtists" id="EOD15886">
    <property type="protein sequence ID" value="EOD15886"/>
    <property type="gene ID" value="EMIHUDRAFT_119187"/>
</dbReference>
<dbReference type="Gene3D" id="2.60.120.620">
    <property type="entry name" value="q2cbj1_9rhob like domain"/>
    <property type="match status" value="1"/>
</dbReference>
<feature type="domain" description="Fe2OG dioxygenase" evidence="3">
    <location>
        <begin position="148"/>
        <end position="261"/>
    </location>
</feature>
<dbReference type="PaxDb" id="2903-EOD15886"/>
<evidence type="ECO:0000259" key="3">
    <source>
        <dbReference type="PROSITE" id="PS51471"/>
    </source>
</evidence>
<keyword evidence="5" id="KW-1185">Reference proteome</keyword>
<evidence type="ECO:0000256" key="1">
    <source>
        <dbReference type="RuleBase" id="RU003682"/>
    </source>
</evidence>
<dbReference type="AlphaFoldDB" id="A0A0D3IXA1"/>
<dbReference type="PROSITE" id="PS51471">
    <property type="entry name" value="FE2OG_OXY"/>
    <property type="match status" value="1"/>
</dbReference>
<proteinExistence type="inferred from homology"/>
<keyword evidence="1" id="KW-0408">Iron</keyword>
<keyword evidence="1" id="KW-0479">Metal-binding</keyword>
<comment type="similarity">
    <text evidence="1">Belongs to the iron/ascorbate-dependent oxidoreductase family.</text>
</comment>
<dbReference type="GO" id="GO:0016491">
    <property type="term" value="F:oxidoreductase activity"/>
    <property type="evidence" value="ECO:0007669"/>
    <property type="project" value="UniProtKB-KW"/>
</dbReference>
<feature type="region of interest" description="Disordered" evidence="2">
    <location>
        <begin position="59"/>
        <end position="88"/>
    </location>
</feature>
<dbReference type="InterPro" id="IPR005123">
    <property type="entry name" value="Oxoglu/Fe-dep_dioxygenase_dom"/>
</dbReference>
<name>A0A0D3IXA1_EMIH1</name>